<dbReference type="CDD" id="cd03801">
    <property type="entry name" value="GT4_PimA-like"/>
    <property type="match status" value="1"/>
</dbReference>
<accession>A0ABY3C5Q0</accession>
<dbReference type="Gene3D" id="3.40.50.2000">
    <property type="entry name" value="Glycogen Phosphorylase B"/>
    <property type="match status" value="1"/>
</dbReference>
<name>A0ABY3C5Q0_9GAMM</name>
<sequence length="517" mass="56592">MSEIDFCTQLLWDAASQTIASPGASHCWHRLANCYLQVDDESVKKALVEHLLTQTPTEGVAGFLRATWLTSMMRDNAHLAEAGRIVQDIMPIDPDRLATFLAFAWGNLLASPNDRRTFTQVVRNAFFPEILHKLGQHITVRLPVRKIERVRKVAIVSPYLSRYPHAPTAMVLNQARILVEQGLQVEIFSCRDLSVSGMEYFLGVKEATAVPVFDPGQWGSYCLSGVRVRQGVESFSVMARWAEILKHIAVFDPDLVLSVGFFSPLVAPLFKVRPVLGLNVHSVAPLDQVDVWLCASPEDAGSTDSEWGSSSVGWYHPYRIRRRPAASVLSRRKLGLSETALVLISVGDRLEGEIGGAWAVRMLDLLKNYPNVTWLLVGGIGKMPTALTQAPVSQVRTLSWHGDIPALLQCSDIYVNPPRMGGGFSVAEAMAEGLPVIAYADSDGGLKVGAAAVASDADYFSKLAALIASVDLRKQEGEEMRALFSAKLDLDQSGASLLAACDFTLERFMQRTKPASS</sequence>
<dbReference type="EMBL" id="RYFG02000118">
    <property type="protein sequence ID" value="TRW90341.1"/>
    <property type="molecule type" value="Genomic_DNA"/>
</dbReference>
<gene>
    <name evidence="1" type="ORF">EKO24_019120</name>
</gene>
<proteinExistence type="predicted"/>
<organism evidence="1 2">
    <name type="scientific">Candidatus Methylobacter oryzae</name>
    <dbReference type="NCBI Taxonomy" id="2497749"/>
    <lineage>
        <taxon>Bacteria</taxon>
        <taxon>Pseudomonadati</taxon>
        <taxon>Pseudomonadota</taxon>
        <taxon>Gammaproteobacteria</taxon>
        <taxon>Methylococcales</taxon>
        <taxon>Methylococcaceae</taxon>
        <taxon>Methylobacter</taxon>
    </lineage>
</organism>
<dbReference type="Pfam" id="PF13692">
    <property type="entry name" value="Glyco_trans_1_4"/>
    <property type="match status" value="1"/>
</dbReference>
<evidence type="ECO:0000313" key="2">
    <source>
        <dbReference type="Proteomes" id="UP000733744"/>
    </source>
</evidence>
<dbReference type="SUPFAM" id="SSF53756">
    <property type="entry name" value="UDP-Glycosyltransferase/glycogen phosphorylase"/>
    <property type="match status" value="1"/>
</dbReference>
<dbReference type="Proteomes" id="UP000733744">
    <property type="component" value="Unassembled WGS sequence"/>
</dbReference>
<comment type="caution">
    <text evidence="1">The sequence shown here is derived from an EMBL/GenBank/DDBJ whole genome shotgun (WGS) entry which is preliminary data.</text>
</comment>
<protein>
    <submittedName>
        <fullName evidence="1">Glycosyltransferase family 4 protein</fullName>
    </submittedName>
</protein>
<evidence type="ECO:0000313" key="1">
    <source>
        <dbReference type="EMBL" id="TRW90341.1"/>
    </source>
</evidence>
<dbReference type="RefSeq" id="WP_127028441.1">
    <property type="nucleotide sequence ID" value="NZ_RYFG02000118.1"/>
</dbReference>
<keyword evidence="2" id="KW-1185">Reference proteome</keyword>
<reference evidence="1 2" key="1">
    <citation type="journal article" date="2019" name="Antonie Van Leeuwenhoek">
        <title>Description of 'Ca. Methylobacter oryzae' KRF1, a novel species from the environmentally important Methylobacter clade 2.</title>
        <authorList>
            <person name="Khatri K."/>
            <person name="Mohite J.A."/>
            <person name="Pandit P.S."/>
            <person name="Bahulikar R."/>
            <person name="Rahalkar M.C."/>
        </authorList>
    </citation>
    <scope>NUCLEOTIDE SEQUENCE [LARGE SCALE GENOMIC DNA]</scope>
    <source>
        <strain evidence="1 2">KRF1</strain>
    </source>
</reference>